<dbReference type="PROSITE" id="PS50198">
    <property type="entry name" value="PPIC_PPIASE_2"/>
    <property type="match status" value="2"/>
</dbReference>
<keyword evidence="1 3" id="KW-0732">Signal</keyword>
<dbReference type="EMBL" id="JAFMYW010000001">
    <property type="protein sequence ID" value="MBO0947608.1"/>
    <property type="molecule type" value="Genomic_DNA"/>
</dbReference>
<protein>
    <submittedName>
        <fullName evidence="5">Peptidylprolyl isomerase</fullName>
    </submittedName>
</protein>
<comment type="caution">
    <text evidence="5">The sequence shown here is derived from an EMBL/GenBank/DDBJ whole genome shotgun (WGS) entry which is preliminary data.</text>
</comment>
<dbReference type="InterPro" id="IPR050280">
    <property type="entry name" value="OMP_Chaperone_SurA"/>
</dbReference>
<dbReference type="Gene3D" id="3.10.50.40">
    <property type="match status" value="2"/>
</dbReference>
<dbReference type="Pfam" id="PF00639">
    <property type="entry name" value="Rotamase"/>
    <property type="match status" value="1"/>
</dbReference>
<dbReference type="InterPro" id="IPR000297">
    <property type="entry name" value="PPIase_PpiC"/>
</dbReference>
<accession>A0ABS3JDT2</accession>
<organism evidence="5 6">
    <name type="scientific">Fibrella forsythiae</name>
    <dbReference type="NCBI Taxonomy" id="2817061"/>
    <lineage>
        <taxon>Bacteria</taxon>
        <taxon>Pseudomonadati</taxon>
        <taxon>Bacteroidota</taxon>
        <taxon>Cytophagia</taxon>
        <taxon>Cytophagales</taxon>
        <taxon>Spirosomataceae</taxon>
        <taxon>Fibrella</taxon>
    </lineage>
</organism>
<dbReference type="GO" id="GO:0016853">
    <property type="term" value="F:isomerase activity"/>
    <property type="evidence" value="ECO:0007669"/>
    <property type="project" value="UniProtKB-KW"/>
</dbReference>
<dbReference type="PANTHER" id="PTHR47637:SF1">
    <property type="entry name" value="CHAPERONE SURA"/>
    <property type="match status" value="1"/>
</dbReference>
<dbReference type="SUPFAM" id="SSF54534">
    <property type="entry name" value="FKBP-like"/>
    <property type="match status" value="2"/>
</dbReference>
<dbReference type="SUPFAM" id="SSF109998">
    <property type="entry name" value="Triger factor/SurA peptide-binding domain-like"/>
    <property type="match status" value="1"/>
</dbReference>
<evidence type="ECO:0000313" key="6">
    <source>
        <dbReference type="Proteomes" id="UP000664628"/>
    </source>
</evidence>
<feature type="domain" description="PpiC" evidence="4">
    <location>
        <begin position="306"/>
        <end position="417"/>
    </location>
</feature>
<dbReference type="InterPro" id="IPR027304">
    <property type="entry name" value="Trigger_fact/SurA_dom_sf"/>
</dbReference>
<dbReference type="InterPro" id="IPR046357">
    <property type="entry name" value="PPIase_dom_sf"/>
</dbReference>
<evidence type="ECO:0000313" key="5">
    <source>
        <dbReference type="EMBL" id="MBO0947608.1"/>
    </source>
</evidence>
<reference evidence="5 6" key="1">
    <citation type="submission" date="2021-03" db="EMBL/GenBank/DDBJ databases">
        <title>Fibrella sp. HMF5405 genome sequencing and assembly.</title>
        <authorList>
            <person name="Kang H."/>
            <person name="Kim H."/>
            <person name="Bae S."/>
            <person name="Joh K."/>
        </authorList>
    </citation>
    <scope>NUCLEOTIDE SEQUENCE [LARGE SCALE GENOMIC DNA]</scope>
    <source>
        <strain evidence="5 6">HMF5405</strain>
    </source>
</reference>
<dbReference type="InterPro" id="IPR023058">
    <property type="entry name" value="PPIase_PpiC_CS"/>
</dbReference>
<feature type="domain" description="PpiC" evidence="4">
    <location>
        <begin position="203"/>
        <end position="303"/>
    </location>
</feature>
<dbReference type="Pfam" id="PF13616">
    <property type="entry name" value="Rotamase_3"/>
    <property type="match status" value="1"/>
</dbReference>
<feature type="chain" id="PRO_5045127527" evidence="3">
    <location>
        <begin position="20"/>
        <end position="486"/>
    </location>
</feature>
<proteinExistence type="predicted"/>
<evidence type="ECO:0000256" key="2">
    <source>
        <dbReference type="PROSITE-ProRule" id="PRU00278"/>
    </source>
</evidence>
<feature type="signal peptide" evidence="3">
    <location>
        <begin position="1"/>
        <end position="19"/>
    </location>
</feature>
<evidence type="ECO:0000259" key="4">
    <source>
        <dbReference type="PROSITE" id="PS50198"/>
    </source>
</evidence>
<gene>
    <name evidence="5" type="ORF">J2I46_03390</name>
</gene>
<dbReference type="Gene3D" id="1.10.4030.10">
    <property type="entry name" value="Porin chaperone SurA, peptide-binding domain"/>
    <property type="match status" value="1"/>
</dbReference>
<dbReference type="PROSITE" id="PS01096">
    <property type="entry name" value="PPIC_PPIASE_1"/>
    <property type="match status" value="1"/>
</dbReference>
<dbReference type="Proteomes" id="UP000664628">
    <property type="component" value="Unassembled WGS sequence"/>
</dbReference>
<evidence type="ECO:0000256" key="1">
    <source>
        <dbReference type="ARBA" id="ARBA00022729"/>
    </source>
</evidence>
<keyword evidence="2" id="KW-0697">Rotamase</keyword>
<dbReference type="PANTHER" id="PTHR47637">
    <property type="entry name" value="CHAPERONE SURA"/>
    <property type="match status" value="1"/>
</dbReference>
<dbReference type="RefSeq" id="WP_207327516.1">
    <property type="nucleotide sequence ID" value="NZ_JAFMYW010000001.1"/>
</dbReference>
<evidence type="ECO:0000256" key="3">
    <source>
        <dbReference type="SAM" id="SignalP"/>
    </source>
</evidence>
<sequence length="486" mass="53987">MNKLQTASLSILGATLTLAQAFSTGGFATRTSALPQPVQTAAELAIARPDTVGEPETVLLNKIIAKVDNYYVLKSDLEEALQSYAANGQPAPQKCQLLESLVINKMMLAKAEIDSVVVEDKQIDSQLDSRMSYMVQQYGSEKNIIEQFGKSLEMLKGEVRVQVRDQMLTRKMQETITQKTKVTPRDVLKFYNTIPKDSLPYMPAEVEVGQIVRYAVVTKAQKETLRQRLLALRDSVLHGADFAVLAKANSEDVGSGEKGGDLGYAKRGMMVAPFEGAALKLKPGEMSDIVESDFGFHLIQLIETRGAEYHARHILLRPEYNRLEVTEPTRFLDSLRNLIQLDSLKFEKAAKDFSEDKATADAGGLLRDAQSGSSRMAMDGTMDYAMFSILDTMTVGKITPVLPYRSDDGKTGVRILYYKTKIAPHTADYKLDFEKLQNIVLQNKKNKAIDEWFRKSVGDVYITVDPEYTSCRIFGTTQTTGAQASN</sequence>
<keyword evidence="6" id="KW-1185">Reference proteome</keyword>
<name>A0ABS3JDT2_9BACT</name>
<keyword evidence="2 5" id="KW-0413">Isomerase</keyword>